<dbReference type="AlphaFoldDB" id="A0A1Y2G9P2"/>
<name>A0A1Y2G9P2_9FUNG</name>
<comment type="caution">
    <text evidence="2">The sequence shown here is derived from an EMBL/GenBank/DDBJ whole genome shotgun (WGS) entry which is preliminary data.</text>
</comment>
<evidence type="ECO:0000313" key="2">
    <source>
        <dbReference type="EMBL" id="ORZ04882.1"/>
    </source>
</evidence>
<proteinExistence type="predicted"/>
<gene>
    <name evidence="2" type="ORF">BCR41DRAFT_400898</name>
</gene>
<dbReference type="InParanoid" id="A0A1Y2G9P2"/>
<feature type="region of interest" description="Disordered" evidence="1">
    <location>
        <begin position="101"/>
        <end position="128"/>
    </location>
</feature>
<organism evidence="2 3">
    <name type="scientific">Lobosporangium transversale</name>
    <dbReference type="NCBI Taxonomy" id="64571"/>
    <lineage>
        <taxon>Eukaryota</taxon>
        <taxon>Fungi</taxon>
        <taxon>Fungi incertae sedis</taxon>
        <taxon>Mucoromycota</taxon>
        <taxon>Mortierellomycotina</taxon>
        <taxon>Mortierellomycetes</taxon>
        <taxon>Mortierellales</taxon>
        <taxon>Mortierellaceae</taxon>
        <taxon>Lobosporangium</taxon>
    </lineage>
</organism>
<evidence type="ECO:0000256" key="1">
    <source>
        <dbReference type="SAM" id="MobiDB-lite"/>
    </source>
</evidence>
<feature type="compositionally biased region" description="Low complexity" evidence="1">
    <location>
        <begin position="102"/>
        <end position="128"/>
    </location>
</feature>
<dbReference type="RefSeq" id="XP_021876819.1">
    <property type="nucleotide sequence ID" value="XM_022029173.1"/>
</dbReference>
<dbReference type="GeneID" id="33571016"/>
<dbReference type="Proteomes" id="UP000193648">
    <property type="component" value="Unassembled WGS sequence"/>
</dbReference>
<protein>
    <submittedName>
        <fullName evidence="2">Uncharacterized protein</fullName>
    </submittedName>
</protein>
<sequence length="152" mass="17159">MFHFDYLQAYMERRIHEFRDIQNMLLRFTRDQLYQLKELHHLPDSYNTPAGDSFSGMEGNSVIKVNGCHATNTHSGAISSPGVVVDKYKIKTCEQLCDGNDHNGNNNSSSSNHNNNSINNDYSENGNINNDINNKHSIKALGQFLMSTYAVS</sequence>
<accession>A0A1Y2G9P2</accession>
<reference evidence="2 3" key="1">
    <citation type="submission" date="2016-07" db="EMBL/GenBank/DDBJ databases">
        <title>Pervasive Adenine N6-methylation of Active Genes in Fungi.</title>
        <authorList>
            <consortium name="DOE Joint Genome Institute"/>
            <person name="Mondo S.J."/>
            <person name="Dannebaum R.O."/>
            <person name="Kuo R.C."/>
            <person name="Labutti K."/>
            <person name="Haridas S."/>
            <person name="Kuo A."/>
            <person name="Salamov A."/>
            <person name="Ahrendt S.R."/>
            <person name="Lipzen A."/>
            <person name="Sullivan W."/>
            <person name="Andreopoulos W.B."/>
            <person name="Clum A."/>
            <person name="Lindquist E."/>
            <person name="Daum C."/>
            <person name="Ramamoorthy G.K."/>
            <person name="Gryganskyi A."/>
            <person name="Culley D."/>
            <person name="Magnuson J.K."/>
            <person name="James T.Y."/>
            <person name="O'Malley M.A."/>
            <person name="Stajich J.E."/>
            <person name="Spatafora J.W."/>
            <person name="Visel A."/>
            <person name="Grigoriev I.V."/>
        </authorList>
    </citation>
    <scope>NUCLEOTIDE SEQUENCE [LARGE SCALE GENOMIC DNA]</scope>
    <source>
        <strain evidence="2 3">NRRL 3116</strain>
    </source>
</reference>
<dbReference type="EMBL" id="MCFF01000054">
    <property type="protein sequence ID" value="ORZ04882.1"/>
    <property type="molecule type" value="Genomic_DNA"/>
</dbReference>
<keyword evidence="3" id="KW-1185">Reference proteome</keyword>
<evidence type="ECO:0000313" key="3">
    <source>
        <dbReference type="Proteomes" id="UP000193648"/>
    </source>
</evidence>